<feature type="binding site" evidence="7">
    <location>
        <position position="18"/>
    </location>
    <ligand>
        <name>Ca(2+)</name>
        <dbReference type="ChEBI" id="CHEBI:29108"/>
    </ligand>
</feature>
<dbReference type="EMBL" id="JAVIJP010000036">
    <property type="protein sequence ID" value="KAL3628307.1"/>
    <property type="molecule type" value="Genomic_DNA"/>
</dbReference>
<comment type="caution">
    <text evidence="8">The sequence shown here is derived from an EMBL/GenBank/DDBJ whole genome shotgun (WGS) entry which is preliminary data.</text>
</comment>
<dbReference type="AlphaFoldDB" id="A0ABD3CI00"/>
<sequence>MADGISSFGGPVTSKQDWCQPNYIYSSYVAELFNTLSNVPCII</sequence>
<evidence type="ECO:0000256" key="6">
    <source>
        <dbReference type="ARBA" id="ARBA00023136"/>
    </source>
</evidence>
<dbReference type="GO" id="GO:0016020">
    <property type="term" value="C:membrane"/>
    <property type="evidence" value="ECO:0007669"/>
    <property type="project" value="UniProtKB-SubCell"/>
</dbReference>
<dbReference type="PANTHER" id="PTHR46852:SF1">
    <property type="entry name" value="ALKALINE PHYTOCERAMIDASE FAMILY PROTEIN, EXPRESSED"/>
    <property type="match status" value="1"/>
</dbReference>
<protein>
    <submittedName>
        <fullName evidence="8">Uncharacterized protein</fullName>
    </submittedName>
</protein>
<evidence type="ECO:0000313" key="8">
    <source>
        <dbReference type="EMBL" id="KAL3628307.1"/>
    </source>
</evidence>
<keyword evidence="4" id="KW-0378">Hydrolase</keyword>
<dbReference type="InterPro" id="IPR044219">
    <property type="entry name" value="ACER_plant"/>
</dbReference>
<gene>
    <name evidence="8" type="ORF">CASFOL_027353</name>
</gene>
<dbReference type="Proteomes" id="UP001632038">
    <property type="component" value="Unassembled WGS sequence"/>
</dbReference>
<evidence type="ECO:0000256" key="1">
    <source>
        <dbReference type="ARBA" id="ARBA00004141"/>
    </source>
</evidence>
<comment type="subcellular location">
    <subcellularLocation>
        <location evidence="1">Membrane</location>
        <topology evidence="1">Multi-pass membrane protein</topology>
    </subcellularLocation>
</comment>
<dbReference type="GO" id="GO:0016787">
    <property type="term" value="F:hydrolase activity"/>
    <property type="evidence" value="ECO:0007669"/>
    <property type="project" value="UniProtKB-KW"/>
</dbReference>
<keyword evidence="3" id="KW-0812">Transmembrane</keyword>
<keyword evidence="9" id="KW-1185">Reference proteome</keyword>
<evidence type="ECO:0000313" key="9">
    <source>
        <dbReference type="Proteomes" id="UP001632038"/>
    </source>
</evidence>
<accession>A0ABD3CI00</accession>
<dbReference type="InterPro" id="IPR008901">
    <property type="entry name" value="ACER"/>
</dbReference>
<evidence type="ECO:0000256" key="2">
    <source>
        <dbReference type="ARBA" id="ARBA00009780"/>
    </source>
</evidence>
<feature type="binding site" evidence="7">
    <location>
        <position position="22"/>
    </location>
    <ligand>
        <name>Ca(2+)</name>
        <dbReference type="ChEBI" id="CHEBI:29108"/>
    </ligand>
</feature>
<evidence type="ECO:0000256" key="5">
    <source>
        <dbReference type="ARBA" id="ARBA00022989"/>
    </source>
</evidence>
<name>A0ABD3CI00_9LAMI</name>
<feature type="binding site" evidence="7">
    <location>
        <position position="31"/>
    </location>
    <ligand>
        <name>Ca(2+)</name>
        <dbReference type="ChEBI" id="CHEBI:29108"/>
    </ligand>
</feature>
<reference evidence="9" key="1">
    <citation type="journal article" date="2024" name="IScience">
        <title>Strigolactones Initiate the Formation of Haustorium-like Structures in Castilleja.</title>
        <authorList>
            <person name="Buerger M."/>
            <person name="Peterson D."/>
            <person name="Chory J."/>
        </authorList>
    </citation>
    <scope>NUCLEOTIDE SEQUENCE [LARGE SCALE GENOMIC DNA]</scope>
</reference>
<comment type="similarity">
    <text evidence="2">Belongs to the alkaline ceramidase family.</text>
</comment>
<dbReference type="PANTHER" id="PTHR46852">
    <property type="entry name" value="ALKALINE CERAMIDASE"/>
    <property type="match status" value="1"/>
</dbReference>
<keyword evidence="6" id="KW-0472">Membrane</keyword>
<keyword evidence="7" id="KW-0106">Calcium</keyword>
<evidence type="ECO:0000256" key="7">
    <source>
        <dbReference type="PIRSR" id="PIRSR608901-1"/>
    </source>
</evidence>
<feature type="binding site" evidence="7">
    <location>
        <position position="17"/>
    </location>
    <ligand>
        <name>Ca(2+)</name>
        <dbReference type="ChEBI" id="CHEBI:29108"/>
    </ligand>
</feature>
<keyword evidence="5" id="KW-1133">Transmembrane helix</keyword>
<proteinExistence type="inferred from homology"/>
<dbReference type="GO" id="GO:0006665">
    <property type="term" value="P:sphingolipid metabolic process"/>
    <property type="evidence" value="ECO:0007669"/>
    <property type="project" value="UniProtKB-ARBA"/>
</dbReference>
<organism evidence="8 9">
    <name type="scientific">Castilleja foliolosa</name>
    <dbReference type="NCBI Taxonomy" id="1961234"/>
    <lineage>
        <taxon>Eukaryota</taxon>
        <taxon>Viridiplantae</taxon>
        <taxon>Streptophyta</taxon>
        <taxon>Embryophyta</taxon>
        <taxon>Tracheophyta</taxon>
        <taxon>Spermatophyta</taxon>
        <taxon>Magnoliopsida</taxon>
        <taxon>eudicotyledons</taxon>
        <taxon>Gunneridae</taxon>
        <taxon>Pentapetalae</taxon>
        <taxon>asterids</taxon>
        <taxon>lamiids</taxon>
        <taxon>Lamiales</taxon>
        <taxon>Orobanchaceae</taxon>
        <taxon>Pedicularideae</taxon>
        <taxon>Castillejinae</taxon>
        <taxon>Castilleja</taxon>
    </lineage>
</organism>
<dbReference type="Pfam" id="PF05875">
    <property type="entry name" value="Ceramidase"/>
    <property type="match status" value="1"/>
</dbReference>
<evidence type="ECO:0000256" key="3">
    <source>
        <dbReference type="ARBA" id="ARBA00022692"/>
    </source>
</evidence>
<keyword evidence="7" id="KW-0479">Metal-binding</keyword>
<evidence type="ECO:0000256" key="4">
    <source>
        <dbReference type="ARBA" id="ARBA00022801"/>
    </source>
</evidence>